<dbReference type="PANTHER" id="PTHR37953:SF1">
    <property type="entry name" value="UPF0127 PROTEIN MJ1496"/>
    <property type="match status" value="1"/>
</dbReference>
<accession>A0A432XPZ5</accession>
<dbReference type="OrthoDB" id="5526466at2"/>
<dbReference type="Proteomes" id="UP000286678">
    <property type="component" value="Unassembled WGS sequence"/>
</dbReference>
<keyword evidence="1" id="KW-0732">Signal</keyword>
<organism evidence="2 3">
    <name type="scientific">Pseudidiomarina aquimaris</name>
    <dbReference type="NCBI Taxonomy" id="641841"/>
    <lineage>
        <taxon>Bacteria</taxon>
        <taxon>Pseudomonadati</taxon>
        <taxon>Pseudomonadota</taxon>
        <taxon>Gammaproteobacteria</taxon>
        <taxon>Alteromonadales</taxon>
        <taxon>Idiomarinaceae</taxon>
        <taxon>Pseudidiomarina</taxon>
    </lineage>
</organism>
<keyword evidence="3" id="KW-1185">Reference proteome</keyword>
<dbReference type="Gene3D" id="2.60.120.1140">
    <property type="entry name" value="Protein of unknown function DUF192"/>
    <property type="match status" value="1"/>
</dbReference>
<evidence type="ECO:0000313" key="3">
    <source>
        <dbReference type="Proteomes" id="UP000286678"/>
    </source>
</evidence>
<dbReference type="InterPro" id="IPR003795">
    <property type="entry name" value="DUF192"/>
</dbReference>
<evidence type="ECO:0000313" key="2">
    <source>
        <dbReference type="EMBL" id="RUO50754.1"/>
    </source>
</evidence>
<reference evidence="3" key="1">
    <citation type="journal article" date="2018" name="Front. Microbiol.">
        <title>Genome-Based Analysis Reveals the Taxonomy and Diversity of the Family Idiomarinaceae.</title>
        <authorList>
            <person name="Liu Y."/>
            <person name="Lai Q."/>
            <person name="Shao Z."/>
        </authorList>
    </citation>
    <scope>NUCLEOTIDE SEQUENCE [LARGE SCALE GENOMIC DNA]</scope>
    <source>
        <strain evidence="3">SW15</strain>
    </source>
</reference>
<proteinExistence type="predicted"/>
<sequence length="175" mass="19970">MKLKSTLLTTVALVFSGLSTQVYAQHAQDECGTDAKQTCSYEVTQLCVAEHKQPMMQVEIADTFGKRARGLMHREQLAQDQGMWFVYPTERPGYSGFWMHNTLIPLDIAYLDKDLRVVKTFTMQPCTSKNPRNCPSYRPDANYWSALEMSAGYFATHDIKVGTQLQQCQQQESNR</sequence>
<dbReference type="InterPro" id="IPR038695">
    <property type="entry name" value="Saro_0823-like_sf"/>
</dbReference>
<dbReference type="AlphaFoldDB" id="A0A432XPZ5"/>
<gene>
    <name evidence="2" type="ORF">CWE21_01220</name>
</gene>
<dbReference type="Pfam" id="PF02643">
    <property type="entry name" value="DUF192"/>
    <property type="match status" value="1"/>
</dbReference>
<protein>
    <recommendedName>
        <fullName evidence="4">DUF192 domain-containing protein</fullName>
    </recommendedName>
</protein>
<evidence type="ECO:0000256" key="1">
    <source>
        <dbReference type="SAM" id="SignalP"/>
    </source>
</evidence>
<feature type="chain" id="PRO_5018992459" description="DUF192 domain-containing protein" evidence="1">
    <location>
        <begin position="25"/>
        <end position="175"/>
    </location>
</feature>
<dbReference type="PANTHER" id="PTHR37953">
    <property type="entry name" value="UPF0127 PROTEIN MJ1496"/>
    <property type="match status" value="1"/>
</dbReference>
<comment type="caution">
    <text evidence="2">The sequence shown here is derived from an EMBL/GenBank/DDBJ whole genome shotgun (WGS) entry which is preliminary data.</text>
</comment>
<dbReference type="EMBL" id="PIPT01000001">
    <property type="protein sequence ID" value="RUO50754.1"/>
    <property type="molecule type" value="Genomic_DNA"/>
</dbReference>
<feature type="signal peptide" evidence="1">
    <location>
        <begin position="1"/>
        <end position="24"/>
    </location>
</feature>
<name>A0A432XPZ5_9GAMM</name>
<evidence type="ECO:0008006" key="4">
    <source>
        <dbReference type="Google" id="ProtNLM"/>
    </source>
</evidence>
<dbReference type="RefSeq" id="WP_126832382.1">
    <property type="nucleotide sequence ID" value="NZ_JBLXIO010000004.1"/>
</dbReference>